<dbReference type="STRING" id="27349.A0A0L6UK63"/>
<name>A0A0L6UK63_9BASI</name>
<sequence length="115" mass="12664">MKLTSSKLQACKNSLSFAPCGAKIDHYVQIHWGVLTSIIGGALYLKMGSVLPPDSLQVSMFSQISVTGGNDIDQEACMHAAQAQSTLNVKILFSIQQFMFKQNKLCVILQDDWLK</sequence>
<comment type="caution">
    <text evidence="1">The sequence shown here is derived from an EMBL/GenBank/DDBJ whole genome shotgun (WGS) entry which is preliminary data.</text>
</comment>
<reference evidence="1 2" key="1">
    <citation type="submission" date="2015-08" db="EMBL/GenBank/DDBJ databases">
        <title>Next Generation Sequencing and Analysis of the Genome of Puccinia sorghi L Schw, the Causal Agent of Maize Common Rust.</title>
        <authorList>
            <person name="Rochi L."/>
            <person name="Burguener G."/>
            <person name="Darino M."/>
            <person name="Turjanski A."/>
            <person name="Kreff E."/>
            <person name="Dieguez M.J."/>
            <person name="Sacco F."/>
        </authorList>
    </citation>
    <scope>NUCLEOTIDE SEQUENCE [LARGE SCALE GENOMIC DNA]</scope>
    <source>
        <strain evidence="1 2">RO10H11247</strain>
    </source>
</reference>
<organism evidence="1 2">
    <name type="scientific">Puccinia sorghi</name>
    <dbReference type="NCBI Taxonomy" id="27349"/>
    <lineage>
        <taxon>Eukaryota</taxon>
        <taxon>Fungi</taxon>
        <taxon>Dikarya</taxon>
        <taxon>Basidiomycota</taxon>
        <taxon>Pucciniomycotina</taxon>
        <taxon>Pucciniomycetes</taxon>
        <taxon>Pucciniales</taxon>
        <taxon>Pucciniaceae</taxon>
        <taxon>Puccinia</taxon>
    </lineage>
</organism>
<dbReference type="Proteomes" id="UP000037035">
    <property type="component" value="Unassembled WGS sequence"/>
</dbReference>
<dbReference type="AlphaFoldDB" id="A0A0L6UK63"/>
<gene>
    <name evidence="1" type="ORF">VP01_5498g1</name>
</gene>
<protein>
    <submittedName>
        <fullName evidence="1">Uncharacterized protein</fullName>
    </submittedName>
</protein>
<evidence type="ECO:0000313" key="1">
    <source>
        <dbReference type="EMBL" id="KNZ48677.1"/>
    </source>
</evidence>
<dbReference type="VEuPathDB" id="FungiDB:VP01_5498g1"/>
<proteinExistence type="predicted"/>
<dbReference type="EMBL" id="LAVV01010717">
    <property type="protein sequence ID" value="KNZ48677.1"/>
    <property type="molecule type" value="Genomic_DNA"/>
</dbReference>
<keyword evidence="2" id="KW-1185">Reference proteome</keyword>
<evidence type="ECO:0000313" key="2">
    <source>
        <dbReference type="Proteomes" id="UP000037035"/>
    </source>
</evidence>
<accession>A0A0L6UK63</accession>
<dbReference type="OrthoDB" id="2272314at2759"/>